<accession>A0ABX3IK33</accession>
<gene>
    <name evidence="2" type="ORF">XJ44_03310</name>
</gene>
<proteinExistence type="predicted"/>
<feature type="transmembrane region" description="Helical" evidence="1">
    <location>
        <begin position="60"/>
        <end position="81"/>
    </location>
</feature>
<dbReference type="Pfam" id="PF05147">
    <property type="entry name" value="LANC_like"/>
    <property type="match status" value="1"/>
</dbReference>
<dbReference type="CDD" id="cd04791">
    <property type="entry name" value="LanC_SerThrkinase"/>
    <property type="match status" value="1"/>
</dbReference>
<dbReference type="InterPro" id="IPR012341">
    <property type="entry name" value="6hp_glycosidase-like_sf"/>
</dbReference>
<dbReference type="SUPFAM" id="SSF158745">
    <property type="entry name" value="LanC-like"/>
    <property type="match status" value="1"/>
</dbReference>
<comment type="caution">
    <text evidence="2">The sequence shown here is derived from an EMBL/GenBank/DDBJ whole genome shotgun (WGS) entry which is preliminary data.</text>
</comment>
<keyword evidence="1" id="KW-0472">Membrane</keyword>
<feature type="transmembrane region" description="Helical" evidence="1">
    <location>
        <begin position="165"/>
        <end position="184"/>
    </location>
</feature>
<keyword evidence="1" id="KW-0812">Transmembrane</keyword>
<name>A0ABX3IK33_9BACT</name>
<dbReference type="Gene3D" id="1.50.10.10">
    <property type="match status" value="1"/>
</dbReference>
<evidence type="ECO:0000313" key="2">
    <source>
        <dbReference type="EMBL" id="ONN27564.1"/>
    </source>
</evidence>
<protein>
    <submittedName>
        <fullName evidence="2">Uncharacterized protein</fullName>
    </submittedName>
</protein>
<evidence type="ECO:0000313" key="3">
    <source>
        <dbReference type="Proteomes" id="UP000242616"/>
    </source>
</evidence>
<keyword evidence="1" id="KW-1133">Transmembrane helix</keyword>
<feature type="transmembrane region" description="Helical" evidence="1">
    <location>
        <begin position="18"/>
        <end position="39"/>
    </location>
</feature>
<organism evidence="2 3">
    <name type="scientific">Thermosipho affectus</name>
    <dbReference type="NCBI Taxonomy" id="660294"/>
    <lineage>
        <taxon>Bacteria</taxon>
        <taxon>Thermotogati</taxon>
        <taxon>Thermotogota</taxon>
        <taxon>Thermotogae</taxon>
        <taxon>Thermotogales</taxon>
        <taxon>Fervidobacteriaceae</taxon>
        <taxon>Thermosipho</taxon>
    </lineage>
</organism>
<evidence type="ECO:0000256" key="1">
    <source>
        <dbReference type="SAM" id="Phobius"/>
    </source>
</evidence>
<dbReference type="Proteomes" id="UP000242616">
    <property type="component" value="Unassembled WGS sequence"/>
</dbReference>
<dbReference type="InterPro" id="IPR058053">
    <property type="entry name" value="RamC_C"/>
</dbReference>
<dbReference type="InterPro" id="IPR007822">
    <property type="entry name" value="LANC-like"/>
</dbReference>
<reference evidence="2 3" key="1">
    <citation type="submission" date="2015-06" db="EMBL/GenBank/DDBJ databases">
        <title>Genome sequencing of Thermotogales isolates from hydrothermal vents.</title>
        <authorList>
            <person name="Haverkamp T.H."/>
            <person name="Kublanov I.V."/>
            <person name="Nesbo C.L."/>
        </authorList>
    </citation>
    <scope>NUCLEOTIDE SEQUENCE [LARGE SCALE GENOMIC DNA]</scope>
    <source>
        <strain evidence="3">ik275mar</strain>
    </source>
</reference>
<sequence>MCDVADLSTQTLFPCDPIVYSTNEISFGFGAGGILYSISKYKNDIPKRFKNWFLNKVKNIDFELFPPGFLTGLSGIVFVLLELGEIELANWLMERCNKHQMLYEDYSLYYGASGVGLTNLKMYRLTKEEKYLSEALKIYKWLVKNAKHDKFGRIFWENGFSKKTTFYGLGYGAAGVSLFLLKLYEVVKNPNIKKIGEKAINDEILRSSVVFKGLRSFYNGKNYEPYLEVGTSGVLKVALRYNIKNKIFEELLNDLRRKYFVLSGYLFGITGIIDTLIDTVIYYERKDILKVLEQQIEGLINMHIFNPKSVCSFKDERIKQEKVLAVLGEGGIRITCDFGTGIAGVLRTLNRLLKNAQDELLLD</sequence>
<feature type="transmembrane region" description="Helical" evidence="1">
    <location>
        <begin position="259"/>
        <end position="283"/>
    </location>
</feature>
<dbReference type="EMBL" id="LBFC01000010">
    <property type="protein sequence ID" value="ONN27564.1"/>
    <property type="molecule type" value="Genomic_DNA"/>
</dbReference>
<keyword evidence="3" id="KW-1185">Reference proteome</keyword>